<name>A0ABQ6GUH6_9GAMM</name>
<dbReference type="RefSeq" id="WP_284244690.1">
    <property type="nucleotide sequence ID" value="NZ_BSST01000001.1"/>
</dbReference>
<evidence type="ECO:0000313" key="2">
    <source>
        <dbReference type="EMBL" id="GLX78819.1"/>
    </source>
</evidence>
<keyword evidence="1" id="KW-0732">Signal</keyword>
<dbReference type="Proteomes" id="UP001157186">
    <property type="component" value="Unassembled WGS sequence"/>
</dbReference>
<keyword evidence="3" id="KW-1185">Reference proteome</keyword>
<evidence type="ECO:0000313" key="3">
    <source>
        <dbReference type="Proteomes" id="UP001157186"/>
    </source>
</evidence>
<gene>
    <name evidence="2" type="ORF">tinsulaeT_21590</name>
</gene>
<dbReference type="EMBL" id="BSST01000001">
    <property type="protein sequence ID" value="GLX78819.1"/>
    <property type="molecule type" value="Genomic_DNA"/>
</dbReference>
<accession>A0ABQ6GUH6</accession>
<protein>
    <submittedName>
        <fullName evidence="2">Uncharacterized protein</fullName>
    </submittedName>
</protein>
<sequence>MLFKLVLALSLGWSITLSADEMTAEHQQWLKDKFSAQHEKLIPIVAVADMYFACHKAREKDQKQYQVGSLITQMDKNELALRLSDCLNGEAPNSDTALNFGLIGCFHEQLKQLPAEDRAVKQKLVRQAIAKLSKPERQQSFTQCVTDQAVGYLK</sequence>
<feature type="signal peptide" evidence="1">
    <location>
        <begin position="1"/>
        <end position="19"/>
    </location>
</feature>
<evidence type="ECO:0000256" key="1">
    <source>
        <dbReference type="SAM" id="SignalP"/>
    </source>
</evidence>
<organism evidence="2 3">
    <name type="scientific">Thalassotalea insulae</name>
    <dbReference type="NCBI Taxonomy" id="2056778"/>
    <lineage>
        <taxon>Bacteria</taxon>
        <taxon>Pseudomonadati</taxon>
        <taxon>Pseudomonadota</taxon>
        <taxon>Gammaproteobacteria</taxon>
        <taxon>Alteromonadales</taxon>
        <taxon>Colwelliaceae</taxon>
        <taxon>Thalassotalea</taxon>
    </lineage>
</organism>
<reference evidence="2 3" key="1">
    <citation type="submission" date="2023-03" db="EMBL/GenBank/DDBJ databases">
        <title>Draft genome sequence of Thalassotalea insulae KCTC 62186T.</title>
        <authorList>
            <person name="Sawabe T."/>
        </authorList>
    </citation>
    <scope>NUCLEOTIDE SEQUENCE [LARGE SCALE GENOMIC DNA]</scope>
    <source>
        <strain evidence="2 3">KCTC 62186</strain>
    </source>
</reference>
<comment type="caution">
    <text evidence="2">The sequence shown here is derived from an EMBL/GenBank/DDBJ whole genome shotgun (WGS) entry which is preliminary data.</text>
</comment>
<feature type="chain" id="PRO_5045435315" evidence="1">
    <location>
        <begin position="20"/>
        <end position="154"/>
    </location>
</feature>
<proteinExistence type="predicted"/>